<protein>
    <submittedName>
        <fullName evidence="1">Uncharacterized protein</fullName>
    </submittedName>
</protein>
<evidence type="ECO:0000313" key="1">
    <source>
        <dbReference type="EMBL" id="ABZ08381.1"/>
    </source>
</evidence>
<organism evidence="1">
    <name type="scientific">uncultured marine crenarchaeote HF4000_APKG2O16</name>
    <dbReference type="NCBI Taxonomy" id="455582"/>
    <lineage>
        <taxon>Archaea</taxon>
        <taxon>Nitrososphaerota</taxon>
        <taxon>Nitrososphaeria</taxon>
        <taxon>Nitrosopumilales</taxon>
        <taxon>environmental samples</taxon>
    </lineage>
</organism>
<proteinExistence type="predicted"/>
<dbReference type="EMBL" id="EU016627">
    <property type="protein sequence ID" value="ABZ08381.1"/>
    <property type="molecule type" value="Genomic_DNA"/>
</dbReference>
<sequence>MWWHPKYSSNLIMELVKIVIIYFRVLINKCILTFSTTFSRCININ</sequence>
<dbReference type="AlphaFoldDB" id="B3T722"/>
<reference evidence="1" key="1">
    <citation type="journal article" date="2008" name="ISME J.">
        <title>Genomic patterns of recombination, clonal divergence and environment in marine microbial populations.</title>
        <authorList>
            <person name="Konstantinidis K.T."/>
            <person name="Delong E.F."/>
        </authorList>
    </citation>
    <scope>NUCLEOTIDE SEQUENCE</scope>
</reference>
<name>B3T722_9ARCH</name>
<gene>
    <name evidence="1" type="ORF">ALOHA_HF4000APKG2O16ctg10g27</name>
</gene>
<accession>B3T722</accession>